<evidence type="ECO:0000313" key="3">
    <source>
        <dbReference type="EMBL" id="NEN53299.1"/>
    </source>
</evidence>
<dbReference type="Proteomes" id="UP000468828">
    <property type="component" value="Unassembled WGS sequence"/>
</dbReference>
<reference evidence="3 5" key="2">
    <citation type="submission" date="2020-02" db="EMBL/GenBank/DDBJ databases">
        <title>The WGS of Modestobacter muralis DSM 100205.</title>
        <authorList>
            <person name="Jiang Z."/>
        </authorList>
    </citation>
    <scope>NUCLEOTIDE SEQUENCE [LARGE SCALE GENOMIC DNA]</scope>
    <source>
        <strain evidence="3 5">DSM 100205</strain>
    </source>
</reference>
<dbReference type="EMBL" id="JAAGWB010000066">
    <property type="protein sequence ID" value="NEN53299.1"/>
    <property type="molecule type" value="Genomic_DNA"/>
</dbReference>
<comment type="caution">
    <text evidence="3">The sequence shown here is derived from an EMBL/GenBank/DDBJ whole genome shotgun (WGS) entry which is preliminary data.</text>
</comment>
<keyword evidence="4" id="KW-1185">Reference proteome</keyword>
<gene>
    <name evidence="3" type="ORF">G3R41_20555</name>
    <name evidence="2" type="ORF">GCU67_19840</name>
</gene>
<organism evidence="3 5">
    <name type="scientific">Modestobacter muralis</name>
    <dbReference type="NCBI Taxonomy" id="1608614"/>
    <lineage>
        <taxon>Bacteria</taxon>
        <taxon>Bacillati</taxon>
        <taxon>Actinomycetota</taxon>
        <taxon>Actinomycetes</taxon>
        <taxon>Geodermatophilales</taxon>
        <taxon>Geodermatophilaceae</taxon>
        <taxon>Modestobacter</taxon>
    </lineage>
</organism>
<evidence type="ECO:0000313" key="2">
    <source>
        <dbReference type="EMBL" id="NEK96399.1"/>
    </source>
</evidence>
<proteinExistence type="predicted"/>
<accession>A0A6P0HDV9</accession>
<evidence type="ECO:0000313" key="4">
    <source>
        <dbReference type="Proteomes" id="UP000468828"/>
    </source>
</evidence>
<protein>
    <submittedName>
        <fullName evidence="3">Uncharacterized protein</fullName>
    </submittedName>
</protein>
<name>A0A6P0HDV9_9ACTN</name>
<dbReference type="RefSeq" id="WP_163613091.1">
    <property type="nucleotide sequence ID" value="NZ_JAAGWB010000066.1"/>
</dbReference>
<dbReference type="AlphaFoldDB" id="A0A6P0HDV9"/>
<sequence length="281" mass="30280">MSLVLDAWIKACSPAIGLDQLVLLHVSDELNIPDTTVEQSVPSGDAIGPSYQHQNVHRRTGGGYLSMRDLGARIWCDSRLSAAEWNAGARVRRLRGLPNPGGQAYFPPLLWTVQGGRYRDDFTGQILNRREVWRIPLVREAALVRVPASAPAAKKDGWSVARGWKDAEDAIVEARRERAVQSDPRAPWDDCAARDDVRKYLAQCRAVQEAEAMGDIDTAEVRGVKVIPGAYLGGGAEHAAALDAIGQRAAANVAATSADSRRGNLPGATPVGGESSSPWDE</sequence>
<evidence type="ECO:0000256" key="1">
    <source>
        <dbReference type="SAM" id="MobiDB-lite"/>
    </source>
</evidence>
<feature type="region of interest" description="Disordered" evidence="1">
    <location>
        <begin position="253"/>
        <end position="281"/>
    </location>
</feature>
<evidence type="ECO:0000313" key="5">
    <source>
        <dbReference type="Proteomes" id="UP000471152"/>
    </source>
</evidence>
<reference evidence="2 4" key="1">
    <citation type="submission" date="2020-01" db="EMBL/GenBank/DDBJ databases">
        <title>the WGS Modestobacter muralis CPCC 204518.</title>
        <authorList>
            <person name="Jiang Z."/>
        </authorList>
    </citation>
    <scope>NUCLEOTIDE SEQUENCE [LARGE SCALE GENOMIC DNA]</scope>
    <source>
        <strain evidence="2 4">DSM 100205</strain>
    </source>
</reference>
<dbReference type="Proteomes" id="UP000471152">
    <property type="component" value="Unassembled WGS sequence"/>
</dbReference>
<dbReference type="EMBL" id="JAAGWH010000063">
    <property type="protein sequence ID" value="NEK96399.1"/>
    <property type="molecule type" value="Genomic_DNA"/>
</dbReference>